<dbReference type="EMBL" id="VUJW01000047">
    <property type="protein sequence ID" value="KAA1422586.1"/>
    <property type="molecule type" value="Genomic_DNA"/>
</dbReference>
<evidence type="ECO:0000256" key="1">
    <source>
        <dbReference type="SAM" id="MobiDB-lite"/>
    </source>
</evidence>
<dbReference type="RefSeq" id="WP_223162848.1">
    <property type="nucleotide sequence ID" value="NZ_VUJW01000047.1"/>
</dbReference>
<reference evidence="2 3" key="2">
    <citation type="submission" date="2019-09" db="EMBL/GenBank/DDBJ databases">
        <authorList>
            <person name="Jin C."/>
        </authorList>
    </citation>
    <scope>NUCLEOTIDE SEQUENCE [LARGE SCALE GENOMIC DNA]</scope>
    <source>
        <strain evidence="2 3">BN140041</strain>
    </source>
</reference>
<gene>
    <name evidence="2" type="ORF">F0U47_20380</name>
</gene>
<protein>
    <submittedName>
        <fullName evidence="2">Uncharacterized protein</fullName>
    </submittedName>
</protein>
<dbReference type="Proteomes" id="UP000324351">
    <property type="component" value="Unassembled WGS sequence"/>
</dbReference>
<evidence type="ECO:0000313" key="3">
    <source>
        <dbReference type="Proteomes" id="UP000324351"/>
    </source>
</evidence>
<proteinExistence type="predicted"/>
<accession>A0A5B1LPY7</accession>
<keyword evidence="3" id="KW-1185">Reference proteome</keyword>
<dbReference type="AlphaFoldDB" id="A0A5B1LPY7"/>
<feature type="region of interest" description="Disordered" evidence="1">
    <location>
        <begin position="12"/>
        <end position="57"/>
    </location>
</feature>
<feature type="non-terminal residue" evidence="2">
    <location>
        <position position="92"/>
    </location>
</feature>
<sequence length="92" mass="8838">MLRVVRAGLAGRAGACPPAGADAGDDAGATAGAEVAATDPTDEADPTDPSDGASTMSDSVAAVCVPFSRMVTAIKGAATEHSDPDQVAAPIA</sequence>
<feature type="compositionally biased region" description="Low complexity" evidence="1">
    <location>
        <begin position="12"/>
        <end position="39"/>
    </location>
</feature>
<reference evidence="2 3" key="1">
    <citation type="submission" date="2019-09" db="EMBL/GenBank/DDBJ databases">
        <title>Nocardioides panacisoli sp. nov., isolated from the soil of a ginseng field.</title>
        <authorList>
            <person name="Cho C."/>
        </authorList>
    </citation>
    <scope>NUCLEOTIDE SEQUENCE [LARGE SCALE GENOMIC DNA]</scope>
    <source>
        <strain evidence="2 3">BN140041</strain>
    </source>
</reference>
<evidence type="ECO:0000313" key="2">
    <source>
        <dbReference type="EMBL" id="KAA1422586.1"/>
    </source>
</evidence>
<name>A0A5B1LPY7_9ACTN</name>
<organism evidence="2 3">
    <name type="scientific">Nocardioides antri</name>
    <dbReference type="NCBI Taxonomy" id="2607659"/>
    <lineage>
        <taxon>Bacteria</taxon>
        <taxon>Bacillati</taxon>
        <taxon>Actinomycetota</taxon>
        <taxon>Actinomycetes</taxon>
        <taxon>Propionibacteriales</taxon>
        <taxon>Nocardioidaceae</taxon>
        <taxon>Nocardioides</taxon>
    </lineage>
</organism>
<comment type="caution">
    <text evidence="2">The sequence shown here is derived from an EMBL/GenBank/DDBJ whole genome shotgun (WGS) entry which is preliminary data.</text>
</comment>